<feature type="compositionally biased region" description="Polar residues" evidence="1">
    <location>
        <begin position="795"/>
        <end position="806"/>
    </location>
</feature>
<feature type="compositionally biased region" description="Low complexity" evidence="1">
    <location>
        <begin position="1577"/>
        <end position="1586"/>
    </location>
</feature>
<organism evidence="2 3">
    <name type="scientific">Naumovozyma dairenensis (strain ATCC 10597 / BCRC 20456 / CBS 421 / NBRC 0211 / NRRL Y-12639)</name>
    <name type="common">Saccharomyces dairenensis</name>
    <dbReference type="NCBI Taxonomy" id="1071378"/>
    <lineage>
        <taxon>Eukaryota</taxon>
        <taxon>Fungi</taxon>
        <taxon>Dikarya</taxon>
        <taxon>Ascomycota</taxon>
        <taxon>Saccharomycotina</taxon>
        <taxon>Saccharomycetes</taxon>
        <taxon>Saccharomycetales</taxon>
        <taxon>Saccharomycetaceae</taxon>
        <taxon>Naumovozyma</taxon>
    </lineage>
</organism>
<keyword evidence="3" id="KW-1185">Reference proteome</keyword>
<feature type="region of interest" description="Disordered" evidence="1">
    <location>
        <begin position="1570"/>
        <end position="1607"/>
    </location>
</feature>
<dbReference type="InterPro" id="IPR015915">
    <property type="entry name" value="Kelch-typ_b-propeller"/>
</dbReference>
<feature type="region of interest" description="Disordered" evidence="1">
    <location>
        <begin position="1458"/>
        <end position="1546"/>
    </location>
</feature>
<dbReference type="PANTHER" id="PTHR43503">
    <property type="entry name" value="MCG48959-RELATED"/>
    <property type="match status" value="1"/>
</dbReference>
<protein>
    <submittedName>
        <fullName evidence="2">Uncharacterized protein</fullName>
    </submittedName>
</protein>
<feature type="region of interest" description="Disordered" evidence="1">
    <location>
        <begin position="792"/>
        <end position="819"/>
    </location>
</feature>
<dbReference type="RefSeq" id="XP_003668468.1">
    <property type="nucleotide sequence ID" value="XM_003668420.1"/>
</dbReference>
<evidence type="ECO:0000256" key="1">
    <source>
        <dbReference type="SAM" id="MobiDB-lite"/>
    </source>
</evidence>
<reference evidence="2 3" key="1">
    <citation type="journal article" date="2011" name="Proc. Natl. Acad. Sci. U.S.A.">
        <title>Evolutionary erosion of yeast sex chromosomes by mating-type switching accidents.</title>
        <authorList>
            <person name="Gordon J.L."/>
            <person name="Armisen D."/>
            <person name="Proux-Wera E."/>
            <person name="Oheigeartaigh S.S."/>
            <person name="Byrne K.P."/>
            <person name="Wolfe K.H."/>
        </authorList>
    </citation>
    <scope>NUCLEOTIDE SEQUENCE [LARGE SCALE GENOMIC DNA]</scope>
    <source>
        <strain evidence="3">ATCC 10597 / BCRC 20456 / CBS 421 / NBRC 0211 / NRRL Y-12639</strain>
    </source>
</reference>
<dbReference type="KEGG" id="ndi:NDAI_0B01905"/>
<feature type="compositionally biased region" description="Low complexity" evidence="1">
    <location>
        <begin position="622"/>
        <end position="640"/>
    </location>
</feature>
<dbReference type="SUPFAM" id="SSF117281">
    <property type="entry name" value="Kelch motif"/>
    <property type="match status" value="1"/>
</dbReference>
<feature type="compositionally biased region" description="Acidic residues" evidence="1">
    <location>
        <begin position="283"/>
        <end position="293"/>
    </location>
</feature>
<name>G0W614_NAUDC</name>
<feature type="compositionally biased region" description="Low complexity" evidence="1">
    <location>
        <begin position="975"/>
        <end position="986"/>
    </location>
</feature>
<dbReference type="PANTHER" id="PTHR43503:SF2">
    <property type="entry name" value="NEGATIVE REGULATOR OF SPORULATION MDS3-RELATED"/>
    <property type="match status" value="1"/>
</dbReference>
<dbReference type="STRING" id="1071378.G0W614"/>
<dbReference type="OrthoDB" id="10001928at2759"/>
<gene>
    <name evidence="2" type="primary">NDAI0B01905</name>
    <name evidence="2" type="ordered locus">NDAI_0B01905</name>
</gene>
<dbReference type="GO" id="GO:0005829">
    <property type="term" value="C:cytosol"/>
    <property type="evidence" value="ECO:0007669"/>
    <property type="project" value="TreeGrafter"/>
</dbReference>
<sequence>MPLLQPNSTECYRLELPELPPNVNLDEATKNRLSLNARTGAAVTLARSSIYVHGGLTIPLNISEINSATLQKELILYFSKSKDSSQSFKNLNDWISCEVFYLDLITRTWERIETNATTALARTSSSQFSERLFHSICVNENALYIFGGLAISPQNDYELIATNELWKLDLYTRKWTLLSKDPRITRRFNHDMFVKYAADDSHDTRLLIVGGLNNMDQPLCTIDVYNLITNEWESISNSNIIKKFDEQPVSIVHNKNLPILIENNEAEVPTLTFYHTNSNDNNDSTEEEEEQLQGEENNYGNSSIKIENELSPIIALPLLPQSQCVRIASEYLQDKDLLKVPYNLQHPKGAYFNRNLLISGFYPNCQASNFYVYIYDISIGKWIQLKASCETCSSSQHRFWNLFVWQSHHQALLLGTMQDDYNLPSVQRFDLITSFSLPIVNSFNNFNNKASTELFQTSFLPSLASDLGSIPTTPIDKRTPPLTTSNSTSKITSQFENYIRYITTPLELKSTSSVFPPSAMVVGKDALEIFGNTLADFEFITSEGDSIAVSAYLLRKRWGRYFSFILSNGYAKVCQEYHSTGNQSTLVKIAPSDVSYTDDGSKLNPPPAMTSSNVSLERYFKNNGNNHNSNGNNHTNTLDNNYHRKKHDTTTNRHHEHIPSTSPRGSNVAVPREHTLASMRRSPCNSRYNLHNSPELDFEPIPSNTNLYDDFETTSSKTVNSKTINDSVTSSSTGMIFRVPFQENDKEDILTTTNNINSNTINYNNNNKNLKKKLRAGSATENNNFINVPKKRRSSVVTNPMGSLNKLSPHMEDAKSRRASNPIQPLTEITQISPPPSRRFSLRFTHSGANSRKASVTSQTSSISFVSSTSDRLNNAILTRRNTETVISSNDPLKSGVLNIFLPPQKRLPSVSLPPVPSGQEPLGPFKSRTNSYIEHFHSDRSSPLSSRRSSFLRSSSVPEVRRKSMAALDKKQSRNGSFSSNGSNSHTKKSWSSASNHSDSGSEFSAGQVELEPLLMPRSLYMPWPTATVKAFTEFFYTGQVNGKWMLAPVTLDLLLISKMYEVPLLYDLITEVLYAIIGKKEGNLFVNCNNLDDSFKSTVKKYFNYDEAEVENYLDTHATYKDLKNLKNLLELTDSGMLDVNLIRKISRNFSFSSFESDSIPSTPRTTKHVVSTVYAGGPRDSHNSVGSIVFPSTNVNITSNKRSVSLYTPRMKGKSSLSKEIDPTISEKARNKSTDNLTSKSKSSSKHFDSTLLDLDERDPVLVEQLDQARLQDLSRIETDYPLNSEDTLRTGSTGNIISHTLSDSSQSDSDDFESQIGLLSISRMKKHIREVEIFEDAIDPLHKINNALQSPSKSFDIISSKPSITPLNRALKNDLNSNNNNSNIDFESPTLESMISPNSLPPVDYVMKIIYRTSVLVNDTRLMLRCIDCIEISRKLKIIRKLLTQDINRMNEDVLKRSSEQDKSKRGKPELTIPISSNGTRDTMTSFKIKPYSPTATTFRRSSSKAQISPRTSIPNDMANKTISGRKSSTPQQQRILTKSTGSGRFSNISAIVSTPSSLNTAVIARPPLLGTNSNSSSSVPPKSKKDSNASTSSSFSFFGIRK</sequence>
<dbReference type="Proteomes" id="UP000000689">
    <property type="component" value="Chromosome 2"/>
</dbReference>
<feature type="compositionally biased region" description="Polar residues" evidence="1">
    <location>
        <begin position="1498"/>
        <end position="1546"/>
    </location>
</feature>
<feature type="compositionally biased region" description="Basic and acidic residues" evidence="1">
    <location>
        <begin position="1220"/>
        <end position="1236"/>
    </location>
</feature>
<dbReference type="OMA" id="PQITRRF"/>
<dbReference type="EMBL" id="HE580268">
    <property type="protein sequence ID" value="CCD23225.1"/>
    <property type="molecule type" value="Genomic_DNA"/>
</dbReference>
<evidence type="ECO:0000313" key="3">
    <source>
        <dbReference type="Proteomes" id="UP000000689"/>
    </source>
</evidence>
<dbReference type="GeneID" id="11498086"/>
<dbReference type="eggNOG" id="KOG0379">
    <property type="taxonomic scope" value="Eukaryota"/>
</dbReference>
<feature type="region of interest" description="Disordered" evidence="1">
    <location>
        <begin position="937"/>
        <end position="1005"/>
    </location>
</feature>
<feature type="region of interest" description="Disordered" evidence="1">
    <location>
        <begin position="1209"/>
        <end position="1248"/>
    </location>
</feature>
<proteinExistence type="predicted"/>
<feature type="compositionally biased region" description="Low complexity" evidence="1">
    <location>
        <begin position="942"/>
        <end position="957"/>
    </location>
</feature>
<dbReference type="Gene3D" id="2.120.10.80">
    <property type="entry name" value="Kelch-type beta propeller"/>
    <property type="match status" value="1"/>
</dbReference>
<feature type="region of interest" description="Disordered" evidence="1">
    <location>
        <begin position="621"/>
        <end position="671"/>
    </location>
</feature>
<dbReference type="HOGENOM" id="CLU_252311_0_0_1"/>
<dbReference type="Pfam" id="PF24681">
    <property type="entry name" value="Kelch_KLHDC2_KLHL20_DRC7"/>
    <property type="match status" value="1"/>
</dbReference>
<feature type="compositionally biased region" description="Low complexity" evidence="1">
    <location>
        <begin position="1593"/>
        <end position="1607"/>
    </location>
</feature>
<accession>G0W614</accession>
<dbReference type="GO" id="GO:0005739">
    <property type="term" value="C:mitochondrion"/>
    <property type="evidence" value="ECO:0007669"/>
    <property type="project" value="TreeGrafter"/>
</dbReference>
<feature type="compositionally biased region" description="Basic and acidic residues" evidence="1">
    <location>
        <begin position="1458"/>
        <end position="1473"/>
    </location>
</feature>
<evidence type="ECO:0000313" key="2">
    <source>
        <dbReference type="EMBL" id="CCD23225.1"/>
    </source>
</evidence>
<feature type="compositionally biased region" description="Polar residues" evidence="1">
    <location>
        <begin position="1478"/>
        <end position="1490"/>
    </location>
</feature>
<feature type="region of interest" description="Disordered" evidence="1">
    <location>
        <begin position="273"/>
        <end position="299"/>
    </location>
</feature>
<feature type="compositionally biased region" description="Polar residues" evidence="1">
    <location>
        <begin position="991"/>
        <end position="1005"/>
    </location>
</feature>
<dbReference type="GO" id="GO:0045454">
    <property type="term" value="P:cell redox homeostasis"/>
    <property type="evidence" value="ECO:0007669"/>
    <property type="project" value="TreeGrafter"/>
</dbReference>